<dbReference type="RefSeq" id="WP_135876318.1">
    <property type="nucleotide sequence ID" value="NZ_SRSO01000006.1"/>
</dbReference>
<evidence type="ECO:0000256" key="4">
    <source>
        <dbReference type="ARBA" id="ARBA00022801"/>
    </source>
</evidence>
<feature type="domain" description="PLD phosphodiesterase" evidence="7">
    <location>
        <begin position="87"/>
        <end position="114"/>
    </location>
</feature>
<keyword evidence="6" id="KW-0443">Lipid metabolism</keyword>
<reference evidence="8 9" key="1">
    <citation type="submission" date="2019-04" db="EMBL/GenBank/DDBJ databases">
        <authorList>
            <person name="Liu A."/>
        </authorList>
    </citation>
    <scope>NUCLEOTIDE SEQUENCE [LARGE SCALE GENOMIC DNA]</scope>
    <source>
        <strain evidence="8 9">RZ03</strain>
    </source>
</reference>
<dbReference type="SUPFAM" id="SSF56024">
    <property type="entry name" value="Phospholipase D/nuclease"/>
    <property type="match status" value="1"/>
</dbReference>
<dbReference type="PANTHER" id="PTHR43856:SF1">
    <property type="entry name" value="MITOCHONDRIAL CARDIOLIPIN HYDROLASE"/>
    <property type="match status" value="1"/>
</dbReference>
<organism evidence="8 9">
    <name type="scientific">Flavivirga rizhaonensis</name>
    <dbReference type="NCBI Taxonomy" id="2559571"/>
    <lineage>
        <taxon>Bacteria</taxon>
        <taxon>Pseudomonadati</taxon>
        <taxon>Bacteroidota</taxon>
        <taxon>Flavobacteriia</taxon>
        <taxon>Flavobacteriales</taxon>
        <taxon>Flavobacteriaceae</taxon>
        <taxon>Flavivirga</taxon>
    </lineage>
</organism>
<evidence type="ECO:0000256" key="1">
    <source>
        <dbReference type="ARBA" id="ARBA00000798"/>
    </source>
</evidence>
<sequence>MTKITAHFENHKDVIEFETSTAKSEVLIAVAWINFKEYYSLFETILKNDCKLKILCSDNRQNKSHIKEIIELRKKGASIQLLEMPNTSNYMHHKFAIIDRKNIINGSFNWSPNATRSFENLIVINDNKTIAKEFRDEFKKLELIGKETIRSLRKKVKCTEKECSGEMLNILVLSEKSSKYFETNADIIKFCNECNEYSTIESCLSDTQFEMLLDSYQGSMDDFESEYLDDLISEHLNQHINNNILIHAIGKVTSGLDYYDDDFTNTNILWKNKFVGNRVLDVYENEDFDVLYSN</sequence>
<accession>A0A4V3P522</accession>
<dbReference type="Gene3D" id="3.30.870.10">
    <property type="entry name" value="Endonuclease Chain A"/>
    <property type="match status" value="1"/>
</dbReference>
<gene>
    <name evidence="8" type="ORF">EM932_06255</name>
</gene>
<dbReference type="SMART" id="SM00155">
    <property type="entry name" value="PLDc"/>
    <property type="match status" value="1"/>
</dbReference>
<dbReference type="InterPro" id="IPR001736">
    <property type="entry name" value="PLipase_D/transphosphatidylase"/>
</dbReference>
<dbReference type="InterPro" id="IPR025202">
    <property type="entry name" value="PLD-like_dom"/>
</dbReference>
<keyword evidence="9" id="KW-1185">Reference proteome</keyword>
<dbReference type="OrthoDB" id="9762009at2"/>
<dbReference type="GO" id="GO:0006793">
    <property type="term" value="P:phosphorus metabolic process"/>
    <property type="evidence" value="ECO:0007669"/>
    <property type="project" value="UniProtKB-ARBA"/>
</dbReference>
<dbReference type="EC" id="3.1.4.4" evidence="3"/>
<proteinExistence type="inferred from homology"/>
<evidence type="ECO:0000256" key="3">
    <source>
        <dbReference type="ARBA" id="ARBA00012027"/>
    </source>
</evidence>
<evidence type="ECO:0000259" key="7">
    <source>
        <dbReference type="PROSITE" id="PS50035"/>
    </source>
</evidence>
<protein>
    <recommendedName>
        <fullName evidence="3">phospholipase D</fullName>
        <ecNumber evidence="3">3.1.4.4</ecNumber>
    </recommendedName>
</protein>
<evidence type="ECO:0000256" key="6">
    <source>
        <dbReference type="ARBA" id="ARBA00023098"/>
    </source>
</evidence>
<comment type="caution">
    <text evidence="8">The sequence shown here is derived from an EMBL/GenBank/DDBJ whole genome shotgun (WGS) entry which is preliminary data.</text>
</comment>
<evidence type="ECO:0000256" key="5">
    <source>
        <dbReference type="ARBA" id="ARBA00022963"/>
    </source>
</evidence>
<evidence type="ECO:0000256" key="2">
    <source>
        <dbReference type="ARBA" id="ARBA00008664"/>
    </source>
</evidence>
<keyword evidence="5" id="KW-0442">Lipid degradation</keyword>
<dbReference type="EMBL" id="SRSO01000006">
    <property type="protein sequence ID" value="TGV03624.1"/>
    <property type="molecule type" value="Genomic_DNA"/>
</dbReference>
<dbReference type="GO" id="GO:0004630">
    <property type="term" value="F:phospholipase D activity"/>
    <property type="evidence" value="ECO:0007669"/>
    <property type="project" value="UniProtKB-EC"/>
</dbReference>
<dbReference type="PROSITE" id="PS50035">
    <property type="entry name" value="PLD"/>
    <property type="match status" value="1"/>
</dbReference>
<comment type="similarity">
    <text evidence="2">Belongs to the phospholipase D family.</text>
</comment>
<dbReference type="Pfam" id="PF13091">
    <property type="entry name" value="PLDc_2"/>
    <property type="match status" value="1"/>
</dbReference>
<evidence type="ECO:0000313" key="9">
    <source>
        <dbReference type="Proteomes" id="UP000307602"/>
    </source>
</evidence>
<dbReference type="Proteomes" id="UP000307602">
    <property type="component" value="Unassembled WGS sequence"/>
</dbReference>
<comment type="catalytic activity">
    <reaction evidence="1">
        <text>a 1,2-diacyl-sn-glycero-3-phosphocholine + H2O = a 1,2-diacyl-sn-glycero-3-phosphate + choline + H(+)</text>
        <dbReference type="Rhea" id="RHEA:14445"/>
        <dbReference type="ChEBI" id="CHEBI:15354"/>
        <dbReference type="ChEBI" id="CHEBI:15377"/>
        <dbReference type="ChEBI" id="CHEBI:15378"/>
        <dbReference type="ChEBI" id="CHEBI:57643"/>
        <dbReference type="ChEBI" id="CHEBI:58608"/>
        <dbReference type="EC" id="3.1.4.4"/>
    </reaction>
</comment>
<dbReference type="GO" id="GO:0016891">
    <property type="term" value="F:RNA endonuclease activity producing 5'-phosphomonoesters, hydrolytic mechanism"/>
    <property type="evidence" value="ECO:0007669"/>
    <property type="project" value="TreeGrafter"/>
</dbReference>
<name>A0A4V3P522_9FLAO</name>
<dbReference type="GO" id="GO:0016042">
    <property type="term" value="P:lipid catabolic process"/>
    <property type="evidence" value="ECO:0007669"/>
    <property type="project" value="UniProtKB-KW"/>
</dbReference>
<dbReference type="PANTHER" id="PTHR43856">
    <property type="entry name" value="CARDIOLIPIN HYDROLASE"/>
    <property type="match status" value="1"/>
</dbReference>
<dbReference type="InterPro" id="IPR051406">
    <property type="entry name" value="PLD_domain"/>
</dbReference>
<keyword evidence="4" id="KW-0378">Hydrolase</keyword>
<dbReference type="AlphaFoldDB" id="A0A4V3P522"/>
<evidence type="ECO:0000313" key="8">
    <source>
        <dbReference type="EMBL" id="TGV03624.1"/>
    </source>
</evidence>